<dbReference type="EMBL" id="BTGD01000001">
    <property type="protein sequence ID" value="GMM53424.1"/>
    <property type="molecule type" value="Genomic_DNA"/>
</dbReference>
<feature type="compositionally biased region" description="Polar residues" evidence="1">
    <location>
        <begin position="119"/>
        <end position="128"/>
    </location>
</feature>
<evidence type="ECO:0000313" key="2">
    <source>
        <dbReference type="EMBL" id="GMM53424.1"/>
    </source>
</evidence>
<evidence type="ECO:0000256" key="1">
    <source>
        <dbReference type="SAM" id="MobiDB-lite"/>
    </source>
</evidence>
<name>A0AAV5RPD3_MAUHU</name>
<protein>
    <submittedName>
        <fullName evidence="2">Msa1 protein</fullName>
    </submittedName>
</protein>
<feature type="region of interest" description="Disordered" evidence="1">
    <location>
        <begin position="187"/>
        <end position="212"/>
    </location>
</feature>
<proteinExistence type="predicted"/>
<gene>
    <name evidence="2" type="ORF">DAKH74_000400</name>
</gene>
<reference evidence="2 3" key="1">
    <citation type="journal article" date="2023" name="Elife">
        <title>Identification of key yeast species and microbe-microbe interactions impacting larval growth of Drosophila in the wild.</title>
        <authorList>
            <person name="Mure A."/>
            <person name="Sugiura Y."/>
            <person name="Maeda R."/>
            <person name="Honda K."/>
            <person name="Sakurai N."/>
            <person name="Takahashi Y."/>
            <person name="Watada M."/>
            <person name="Katoh T."/>
            <person name="Gotoh A."/>
            <person name="Gotoh Y."/>
            <person name="Taniguchi I."/>
            <person name="Nakamura K."/>
            <person name="Hayashi T."/>
            <person name="Katayama T."/>
            <person name="Uemura T."/>
            <person name="Hattori Y."/>
        </authorList>
    </citation>
    <scope>NUCLEOTIDE SEQUENCE [LARGE SCALE GENOMIC DNA]</scope>
    <source>
        <strain evidence="2 3">KH-74</strain>
    </source>
</reference>
<evidence type="ECO:0000313" key="3">
    <source>
        <dbReference type="Proteomes" id="UP001377567"/>
    </source>
</evidence>
<feature type="region of interest" description="Disordered" evidence="1">
    <location>
        <begin position="359"/>
        <end position="383"/>
    </location>
</feature>
<feature type="compositionally biased region" description="Polar residues" evidence="1">
    <location>
        <begin position="153"/>
        <end position="163"/>
    </location>
</feature>
<comment type="caution">
    <text evidence="2">The sequence shown here is derived from an EMBL/GenBank/DDBJ whole genome shotgun (WGS) entry which is preliminary data.</text>
</comment>
<feature type="compositionally biased region" description="Polar residues" evidence="1">
    <location>
        <begin position="36"/>
        <end position="47"/>
    </location>
</feature>
<feature type="region of interest" description="Disordered" evidence="1">
    <location>
        <begin position="586"/>
        <end position="608"/>
    </location>
</feature>
<keyword evidence="3" id="KW-1185">Reference proteome</keyword>
<dbReference type="AlphaFoldDB" id="A0AAV5RPD3"/>
<dbReference type="Proteomes" id="UP001377567">
    <property type="component" value="Unassembled WGS sequence"/>
</dbReference>
<feature type="compositionally biased region" description="Polar residues" evidence="1">
    <location>
        <begin position="66"/>
        <end position="79"/>
    </location>
</feature>
<organism evidence="2 3">
    <name type="scientific">Maudiozyma humilis</name>
    <name type="common">Sour dough yeast</name>
    <name type="synonym">Kazachstania humilis</name>
    <dbReference type="NCBI Taxonomy" id="51915"/>
    <lineage>
        <taxon>Eukaryota</taxon>
        <taxon>Fungi</taxon>
        <taxon>Dikarya</taxon>
        <taxon>Ascomycota</taxon>
        <taxon>Saccharomycotina</taxon>
        <taxon>Saccharomycetes</taxon>
        <taxon>Saccharomycetales</taxon>
        <taxon>Saccharomycetaceae</taxon>
        <taxon>Maudiozyma</taxon>
    </lineage>
</organism>
<feature type="region of interest" description="Disordered" evidence="1">
    <location>
        <begin position="1"/>
        <end position="167"/>
    </location>
</feature>
<sequence>MTLQHSPAKVPKKRGRPPLTKEYANPLESPMAHSSLKVQRQGTQSFSKPLMKVGQLTPKSKKRRQSSVGQNHGELNSVSPLKEGSVGLSPAASIRSSQMGTTKKGRYRGVILSTPVKASPSSLSNSGTPEHKKTSPMSLHSRKSESHIPLTPITASSKPQSVHSGHKNDHLINFSLSLNINSSGKATIGASPSDVRNDKVPQNSKSPCKTDVEASNFQKKDVLFLLRKMKNGTANKARHKLPKKEEEQVSPTFVEPKLPPLSTIATSAVDTKPVRLERAFSSERQQEVKPLVPCTPPAPSPMSPSNFFDFQMRTGLTPNVNGSLGVLSPFRMTLGTASVLPVAHPVWDGKQLEELEDVKHPQGTTEKNGAAPPKIEATPASVRIPNNDPYKQVVFKYSVGDPLLMNDEGILGDNAWQENINTRPAGMSPGKGKVFNTPPSFLNFGSPGSLLFSPPTQRRNSSLLVAPNTDGTDHVMNHINILRNHQRIINTTGKAQENALKSSKLRTPAVPMKESLGGKLGTNGQKDIYHNRVRSAAKCDSELEKAGDLSPGFEANKENPSPILPHTLQSRDMHAQIASLYESNTTPKLLGDEKNELPDSNAAVQGKSDDARLALRSLIKDKVAHTD</sequence>
<accession>A0AAV5RPD3</accession>
<feature type="region of interest" description="Disordered" evidence="1">
    <location>
        <begin position="234"/>
        <end position="257"/>
    </location>
</feature>